<keyword evidence="1" id="KW-1133">Transmembrane helix</keyword>
<dbReference type="InterPro" id="IPR027463">
    <property type="entry name" value="AcrB_DN_DC_subdom"/>
</dbReference>
<feature type="transmembrane region" description="Helical" evidence="1">
    <location>
        <begin position="347"/>
        <end position="380"/>
    </location>
</feature>
<dbReference type="GO" id="GO:0005886">
    <property type="term" value="C:plasma membrane"/>
    <property type="evidence" value="ECO:0007669"/>
    <property type="project" value="TreeGrafter"/>
</dbReference>
<sequence length="1155" mass="127752">MLEKIIEYSIKNRFLIILATVFVLLWGIYSLAKTPLDAIPDLSDVQVIIYTKYPGQAPQVVEDQVTYPLTTAMLAVPGSTVVRGYSFFGFSFVYILFEDGTDLYWARSRVLEYLNYVSGLLPQGVNPSLGPDATGVGWVYEYALVDRTGKYDLAQLRSMQDWYLRYELTSVEGVSEVASVGGFVKQYQVDVDPNKLLAYNIPISKVKMAIKRSNQDVGGRLLEVSEIEYMVRGLGYIKGIDDIKNIAIGVDDNGTPILVRDVANVHLGPELRRGITELDGEGEVAGGVVLMRFGGNALATIDRVKEKLESLKAGLPEGVEIVPVYDRSGLINSAISTLKVKLIEESIVVALVCVIFLLHFRSAFVAIFTLPVGILMAIIVMNFQGLNANIMSLGGIAIAIGAMIDAAIVMIENAHKQLEKEGGTKDHWLIITIAAKQVGPALFFSLLIITFSFLPIFTLQAQEGRLFQPLAFTKTYSMAAAALLAVTLVPVMMGYFIKTTLLPELWSRKKQRLVSVGVSALIFLLFWLISALFPMSVLGAFGISIAIFMGALTLLLLWPQEIKPENRNPVNRFLIWVYKPVIRWVLHHKAVTMALAVLVVLTLLPFRSMVVEKLPEGPIRTLAGKMDRFFPLEKIGGEFMPPLYEGDLLYMPSTFPGISITKARELLQQTDKIIKSFPEVERVFGKIGRADTATDPAPLSMIETTIMLKPQEEWREVPVERFFSGWPGFIRSPLAKIWPEKRVLTPKELMDEMNKAIQLPGVTNAWTMPIKTRIDMLATGIKTPVGIKIMGDNLDTLAVLGEKIEAVVRQIPGTLSVYSERVVGGYYLDYDIDRKAAARYGLTVGDVQDVIQSAIGGMNVTETVEGLERYPVNVRYSRELRDSIPKLKRILIATPTGAQIPIAQVANISISQGPPVIKSENSRMSAWIYVDLAGIDIATYVQNAREVIANEINLPPGYNIVWSGQYEYMERANKRLAVVVPITLMVIFLLLYFNFRNVSEAIIVMLSLPFAIVGGIWFIYMLGYNMSIAVGVGFIALAGVSAEIGVLVLIYIDHAYEERLLAGRMNTKEDLYDAFIEGTSERVRPIMMTVTAIIAGLLPLFWGHGAGADTMRRIAAPMIGGMVSSTILTLIVIPAIYAAVKGRSLGRNKKEERDA</sequence>
<accession>A0A3B1CJ88</accession>
<dbReference type="EMBL" id="UOGH01000156">
    <property type="protein sequence ID" value="VAX30289.1"/>
    <property type="molecule type" value="Genomic_DNA"/>
</dbReference>
<feature type="transmembrane region" description="Helical" evidence="1">
    <location>
        <begin position="1114"/>
        <end position="1140"/>
    </location>
</feature>
<proteinExistence type="predicted"/>
<evidence type="ECO:0000256" key="1">
    <source>
        <dbReference type="SAM" id="Phobius"/>
    </source>
</evidence>
<feature type="transmembrane region" description="Helical" evidence="1">
    <location>
        <begin position="590"/>
        <end position="610"/>
    </location>
</feature>
<feature type="transmembrane region" description="Helical" evidence="1">
    <location>
        <begin position="74"/>
        <end position="97"/>
    </location>
</feature>
<dbReference type="SUPFAM" id="SSF82714">
    <property type="entry name" value="Multidrug efflux transporter AcrB TolC docking domain, DN and DC subdomains"/>
    <property type="match status" value="2"/>
</dbReference>
<dbReference type="PANTHER" id="PTHR32063:SF19">
    <property type="entry name" value="CATION EFFLUX SYSTEM PROTEIN CUSA"/>
    <property type="match status" value="1"/>
</dbReference>
<dbReference type="Gene3D" id="3.30.70.1440">
    <property type="entry name" value="Multidrug efflux transporter AcrB pore domain"/>
    <property type="match status" value="1"/>
</dbReference>
<feature type="transmembrane region" description="Helical" evidence="1">
    <location>
        <begin position="1002"/>
        <end position="1022"/>
    </location>
</feature>
<organism evidence="2">
    <name type="scientific">hydrothermal vent metagenome</name>
    <dbReference type="NCBI Taxonomy" id="652676"/>
    <lineage>
        <taxon>unclassified sequences</taxon>
        <taxon>metagenomes</taxon>
        <taxon>ecological metagenomes</taxon>
    </lineage>
</organism>
<dbReference type="SUPFAM" id="SSF82693">
    <property type="entry name" value="Multidrug efflux transporter AcrB pore domain, PN1, PN2, PC1 and PC2 subdomains"/>
    <property type="match status" value="2"/>
</dbReference>
<evidence type="ECO:0000313" key="2">
    <source>
        <dbReference type="EMBL" id="VAX30289.1"/>
    </source>
</evidence>
<gene>
    <name evidence="2" type="ORF">MNBD_NITROSPIRAE02-406</name>
</gene>
<dbReference type="AlphaFoldDB" id="A0A3B1CJ88"/>
<dbReference type="Pfam" id="PF00873">
    <property type="entry name" value="ACR_tran"/>
    <property type="match status" value="3"/>
</dbReference>
<feature type="transmembrane region" description="Helical" evidence="1">
    <location>
        <begin position="12"/>
        <end position="32"/>
    </location>
</feature>
<dbReference type="PANTHER" id="PTHR32063">
    <property type="match status" value="1"/>
</dbReference>
<feature type="transmembrane region" description="Helical" evidence="1">
    <location>
        <begin position="976"/>
        <end position="995"/>
    </location>
</feature>
<dbReference type="SUPFAM" id="SSF82866">
    <property type="entry name" value="Multidrug efflux transporter AcrB transmembrane domain"/>
    <property type="match status" value="2"/>
</dbReference>
<feature type="transmembrane region" description="Helical" evidence="1">
    <location>
        <begin position="513"/>
        <end position="533"/>
    </location>
</feature>
<feature type="transmembrane region" description="Helical" evidence="1">
    <location>
        <begin position="1085"/>
        <end position="1102"/>
    </location>
</feature>
<feature type="transmembrane region" description="Helical" evidence="1">
    <location>
        <begin position="1028"/>
        <end position="1052"/>
    </location>
</feature>
<feature type="transmembrane region" description="Helical" evidence="1">
    <location>
        <begin position="476"/>
        <end position="497"/>
    </location>
</feature>
<feature type="transmembrane region" description="Helical" evidence="1">
    <location>
        <begin position="386"/>
        <end position="408"/>
    </location>
</feature>
<feature type="transmembrane region" description="Helical" evidence="1">
    <location>
        <begin position="539"/>
        <end position="558"/>
    </location>
</feature>
<dbReference type="Gene3D" id="3.30.70.1430">
    <property type="entry name" value="Multidrug efflux transporter AcrB pore domain"/>
    <property type="match status" value="2"/>
</dbReference>
<dbReference type="Gene3D" id="1.20.1640.10">
    <property type="entry name" value="Multidrug efflux transporter AcrB transmembrane domain"/>
    <property type="match status" value="2"/>
</dbReference>
<name>A0A3B1CJ88_9ZZZZ</name>
<dbReference type="InterPro" id="IPR001036">
    <property type="entry name" value="Acrflvin-R"/>
</dbReference>
<dbReference type="GO" id="GO:0042910">
    <property type="term" value="F:xenobiotic transmembrane transporter activity"/>
    <property type="evidence" value="ECO:0007669"/>
    <property type="project" value="TreeGrafter"/>
</dbReference>
<dbReference type="Gene3D" id="3.30.70.1320">
    <property type="entry name" value="Multidrug efflux transporter AcrB pore domain like"/>
    <property type="match status" value="1"/>
</dbReference>
<dbReference type="Gene3D" id="3.30.2090.10">
    <property type="entry name" value="Multidrug efflux transporter AcrB TolC docking domain, DN and DC subdomains"/>
    <property type="match status" value="2"/>
</dbReference>
<keyword evidence="1" id="KW-0472">Membrane</keyword>
<dbReference type="PRINTS" id="PR00702">
    <property type="entry name" value="ACRIFLAVINRP"/>
</dbReference>
<reference evidence="2" key="1">
    <citation type="submission" date="2018-06" db="EMBL/GenBank/DDBJ databases">
        <authorList>
            <person name="Zhirakovskaya E."/>
        </authorList>
    </citation>
    <scope>NUCLEOTIDE SEQUENCE</scope>
</reference>
<protein>
    <submittedName>
        <fullName evidence="2">Cobalt-zinc-cadmium resistance protein CzcA Cation efflux system protein CusA</fullName>
    </submittedName>
</protein>
<feature type="transmembrane region" description="Helical" evidence="1">
    <location>
        <begin position="428"/>
        <end position="456"/>
    </location>
</feature>
<keyword evidence="1" id="KW-0812">Transmembrane</keyword>